<evidence type="ECO:0000313" key="3">
    <source>
        <dbReference type="EMBL" id="GAF75115.1"/>
    </source>
</evidence>
<dbReference type="InterPro" id="IPR049492">
    <property type="entry name" value="BD-FAE-like_dom"/>
</dbReference>
<evidence type="ECO:0000256" key="1">
    <source>
        <dbReference type="ARBA" id="ARBA00022801"/>
    </source>
</evidence>
<evidence type="ECO:0000259" key="2">
    <source>
        <dbReference type="Pfam" id="PF20434"/>
    </source>
</evidence>
<dbReference type="GO" id="GO:0004061">
    <property type="term" value="F:arylformamidase activity"/>
    <property type="evidence" value="ECO:0007669"/>
    <property type="project" value="TreeGrafter"/>
</dbReference>
<dbReference type="Pfam" id="PF20434">
    <property type="entry name" value="BD-FAE"/>
    <property type="match status" value="1"/>
</dbReference>
<keyword evidence="1" id="KW-0378">Hydrolase</keyword>
<dbReference type="InterPro" id="IPR050300">
    <property type="entry name" value="GDXG_lipolytic_enzyme"/>
</dbReference>
<dbReference type="Gene3D" id="3.40.50.1820">
    <property type="entry name" value="alpha/beta hydrolase"/>
    <property type="match status" value="1"/>
</dbReference>
<dbReference type="PANTHER" id="PTHR48081:SF33">
    <property type="entry name" value="KYNURENINE FORMAMIDASE"/>
    <property type="match status" value="1"/>
</dbReference>
<dbReference type="EMBL" id="BARS01009471">
    <property type="protein sequence ID" value="GAF75115.1"/>
    <property type="molecule type" value="Genomic_DNA"/>
</dbReference>
<protein>
    <recommendedName>
        <fullName evidence="2">BD-FAE-like domain-containing protein</fullName>
    </recommendedName>
</protein>
<dbReference type="SUPFAM" id="SSF53474">
    <property type="entry name" value="alpha/beta-Hydrolases"/>
    <property type="match status" value="1"/>
</dbReference>
<proteinExistence type="predicted"/>
<gene>
    <name evidence="3" type="ORF">S01H1_17804</name>
</gene>
<feature type="non-terminal residue" evidence="3">
    <location>
        <position position="1"/>
    </location>
</feature>
<sequence>AVFFMQSAIAIELKESKDIKIFKDIPYTKIKGVNPNLTSLDIYTPVIGENCPVIVFIHGGTWSLGDKGSLNYKTLVFTKANFVYVSINYRLSPDIKHPIHASDVARAITWIYKHISDYGGDPQNIFLLGHSAGGHLAALIATDEHYLKDLGFSTKIIRGVIGLDSAAYHLPTLIRSEPENYYLFEMVFGDNPEMWEKASPIYYVEKGKSIPPFLLIYAGDREVSKMVNLAFAKALKMANYEIELYYASDKGHVSIERDLGKLGDNAIEKIFQFIHKYKNNK</sequence>
<feature type="domain" description="BD-FAE-like" evidence="2">
    <location>
        <begin position="40"/>
        <end position="220"/>
    </location>
</feature>
<dbReference type="InterPro" id="IPR029058">
    <property type="entry name" value="AB_hydrolase_fold"/>
</dbReference>
<dbReference type="PANTHER" id="PTHR48081">
    <property type="entry name" value="AB HYDROLASE SUPERFAMILY PROTEIN C4A8.06C"/>
    <property type="match status" value="1"/>
</dbReference>
<organism evidence="3">
    <name type="scientific">marine sediment metagenome</name>
    <dbReference type="NCBI Taxonomy" id="412755"/>
    <lineage>
        <taxon>unclassified sequences</taxon>
        <taxon>metagenomes</taxon>
        <taxon>ecological metagenomes</taxon>
    </lineage>
</organism>
<accession>X0TGB2</accession>
<dbReference type="AlphaFoldDB" id="X0TGB2"/>
<comment type="caution">
    <text evidence="3">The sequence shown here is derived from an EMBL/GenBank/DDBJ whole genome shotgun (WGS) entry which is preliminary data.</text>
</comment>
<reference evidence="3" key="1">
    <citation type="journal article" date="2014" name="Front. Microbiol.">
        <title>High frequency of phylogenetically diverse reductive dehalogenase-homologous genes in deep subseafloor sedimentary metagenomes.</title>
        <authorList>
            <person name="Kawai M."/>
            <person name="Futagami T."/>
            <person name="Toyoda A."/>
            <person name="Takaki Y."/>
            <person name="Nishi S."/>
            <person name="Hori S."/>
            <person name="Arai W."/>
            <person name="Tsubouchi T."/>
            <person name="Morono Y."/>
            <person name="Uchiyama I."/>
            <person name="Ito T."/>
            <person name="Fujiyama A."/>
            <person name="Inagaki F."/>
            <person name="Takami H."/>
        </authorList>
    </citation>
    <scope>NUCLEOTIDE SEQUENCE</scope>
    <source>
        <strain evidence="3">Expedition CK06-06</strain>
    </source>
</reference>
<name>X0TGB2_9ZZZZ</name>